<comment type="caution">
    <text evidence="2">The sequence shown here is derived from an EMBL/GenBank/DDBJ whole genome shotgun (WGS) entry which is preliminary data.</text>
</comment>
<organism evidence="2 3">
    <name type="scientific">Platanthera zijinensis</name>
    <dbReference type="NCBI Taxonomy" id="2320716"/>
    <lineage>
        <taxon>Eukaryota</taxon>
        <taxon>Viridiplantae</taxon>
        <taxon>Streptophyta</taxon>
        <taxon>Embryophyta</taxon>
        <taxon>Tracheophyta</taxon>
        <taxon>Spermatophyta</taxon>
        <taxon>Magnoliopsida</taxon>
        <taxon>Liliopsida</taxon>
        <taxon>Asparagales</taxon>
        <taxon>Orchidaceae</taxon>
        <taxon>Orchidoideae</taxon>
        <taxon>Orchideae</taxon>
        <taxon>Orchidinae</taxon>
        <taxon>Platanthera</taxon>
    </lineage>
</organism>
<dbReference type="Proteomes" id="UP001418222">
    <property type="component" value="Unassembled WGS sequence"/>
</dbReference>
<dbReference type="AlphaFoldDB" id="A0AAP0BYV2"/>
<evidence type="ECO:0000313" key="2">
    <source>
        <dbReference type="EMBL" id="KAK8954854.1"/>
    </source>
</evidence>
<sequence length="108" mass="11833">MAGQVVAMQVQLQELLAATLGRQPGEPAPAVVENESEISKLNKIASGLFAAEECRVKGFLGGLPNDIQQYSNTYQFETDGSPVRKRKKRTPALLRPPLPPDPDRETFL</sequence>
<accession>A0AAP0BYV2</accession>
<protein>
    <submittedName>
        <fullName evidence="2">Uncharacterized protein</fullName>
    </submittedName>
</protein>
<reference evidence="2 3" key="1">
    <citation type="journal article" date="2022" name="Nat. Plants">
        <title>Genomes of leafy and leafless Platanthera orchids illuminate the evolution of mycoheterotrophy.</title>
        <authorList>
            <person name="Li M.H."/>
            <person name="Liu K.W."/>
            <person name="Li Z."/>
            <person name="Lu H.C."/>
            <person name="Ye Q.L."/>
            <person name="Zhang D."/>
            <person name="Wang J.Y."/>
            <person name="Li Y.F."/>
            <person name="Zhong Z.M."/>
            <person name="Liu X."/>
            <person name="Yu X."/>
            <person name="Liu D.K."/>
            <person name="Tu X.D."/>
            <person name="Liu B."/>
            <person name="Hao Y."/>
            <person name="Liao X.Y."/>
            <person name="Jiang Y.T."/>
            <person name="Sun W.H."/>
            <person name="Chen J."/>
            <person name="Chen Y.Q."/>
            <person name="Ai Y."/>
            <person name="Zhai J.W."/>
            <person name="Wu S.S."/>
            <person name="Zhou Z."/>
            <person name="Hsiao Y.Y."/>
            <person name="Wu W.L."/>
            <person name="Chen Y.Y."/>
            <person name="Lin Y.F."/>
            <person name="Hsu J.L."/>
            <person name="Li C.Y."/>
            <person name="Wang Z.W."/>
            <person name="Zhao X."/>
            <person name="Zhong W.Y."/>
            <person name="Ma X.K."/>
            <person name="Ma L."/>
            <person name="Huang J."/>
            <person name="Chen G.Z."/>
            <person name="Huang M.Z."/>
            <person name="Huang L."/>
            <person name="Peng D.H."/>
            <person name="Luo Y.B."/>
            <person name="Zou S.Q."/>
            <person name="Chen S.P."/>
            <person name="Lan S."/>
            <person name="Tsai W.C."/>
            <person name="Van de Peer Y."/>
            <person name="Liu Z.J."/>
        </authorList>
    </citation>
    <scope>NUCLEOTIDE SEQUENCE [LARGE SCALE GENOMIC DNA]</scope>
    <source>
        <strain evidence="2">Lor287</strain>
    </source>
</reference>
<evidence type="ECO:0000313" key="3">
    <source>
        <dbReference type="Proteomes" id="UP001418222"/>
    </source>
</evidence>
<feature type="region of interest" description="Disordered" evidence="1">
    <location>
        <begin position="75"/>
        <end position="108"/>
    </location>
</feature>
<gene>
    <name evidence="2" type="ORF">KSP39_PZI002161</name>
</gene>
<proteinExistence type="predicted"/>
<keyword evidence="3" id="KW-1185">Reference proteome</keyword>
<name>A0AAP0BYV2_9ASPA</name>
<dbReference type="EMBL" id="JBBWWQ010000002">
    <property type="protein sequence ID" value="KAK8954854.1"/>
    <property type="molecule type" value="Genomic_DNA"/>
</dbReference>
<evidence type="ECO:0000256" key="1">
    <source>
        <dbReference type="SAM" id="MobiDB-lite"/>
    </source>
</evidence>